<accession>A0A1Y2JW60</accession>
<gene>
    <name evidence="1" type="ORF">BSZ19_04895</name>
</gene>
<dbReference type="RefSeq" id="WP_085398710.1">
    <property type="nucleotide sequence ID" value="NZ_NAFL01000198.1"/>
</dbReference>
<comment type="caution">
    <text evidence="1">The sequence shown here is derived from an EMBL/GenBank/DDBJ whole genome shotgun (WGS) entry which is preliminary data.</text>
</comment>
<dbReference type="Proteomes" id="UP000193335">
    <property type="component" value="Unassembled WGS sequence"/>
</dbReference>
<proteinExistence type="predicted"/>
<evidence type="ECO:0000313" key="2">
    <source>
        <dbReference type="Proteomes" id="UP000193335"/>
    </source>
</evidence>
<dbReference type="AlphaFoldDB" id="A0A1Y2JW60"/>
<dbReference type="EMBL" id="NAFL01000198">
    <property type="protein sequence ID" value="OSJ36322.1"/>
    <property type="molecule type" value="Genomic_DNA"/>
</dbReference>
<organism evidence="1 2">
    <name type="scientific">Bradyrhizobium japonicum</name>
    <dbReference type="NCBI Taxonomy" id="375"/>
    <lineage>
        <taxon>Bacteria</taxon>
        <taxon>Pseudomonadati</taxon>
        <taxon>Pseudomonadota</taxon>
        <taxon>Alphaproteobacteria</taxon>
        <taxon>Hyphomicrobiales</taxon>
        <taxon>Nitrobacteraceae</taxon>
        <taxon>Bradyrhizobium</taxon>
    </lineage>
</organism>
<reference evidence="1 2" key="1">
    <citation type="submission" date="2017-03" db="EMBL/GenBank/DDBJ databases">
        <title>Whole genome sequences of fourteen strains of Bradyrhizobium canariense and one strain of Bradyrhizobium japonicum isolated from Lupinus (Papilionoideae: Genisteae) species in Algeria.</title>
        <authorList>
            <person name="Crovadore J."/>
            <person name="Chekireb D."/>
            <person name="Brachmann A."/>
            <person name="Chablais R."/>
            <person name="Cochard B."/>
            <person name="Lefort F."/>
        </authorList>
    </citation>
    <scope>NUCLEOTIDE SEQUENCE [LARGE SCALE GENOMIC DNA]</scope>
    <source>
        <strain evidence="1 2">UBMA197</strain>
    </source>
</reference>
<evidence type="ECO:0000313" key="1">
    <source>
        <dbReference type="EMBL" id="OSJ36322.1"/>
    </source>
</evidence>
<sequence>MSTDICDPAVTASNAPSNGIRQNIDALSEFEFEEVATSVEERFRRAYDAAKVGNARVESQMEYELVSLGWWLVIKRLGLALWIGKDKPAIESGDLLSITIRKRDR</sequence>
<protein>
    <submittedName>
        <fullName evidence="1">Uncharacterized protein</fullName>
    </submittedName>
</protein>
<name>A0A1Y2JW60_BRAJP</name>